<accession>A0A834RBJ5</accession>
<comment type="similarity">
    <text evidence="2 7">Belongs to the phosphorylase b kinase regulatory chain family.</text>
</comment>
<dbReference type="GO" id="GO:0005516">
    <property type="term" value="F:calmodulin binding"/>
    <property type="evidence" value="ECO:0007669"/>
    <property type="project" value="UniProtKB-KW"/>
</dbReference>
<protein>
    <recommendedName>
        <fullName evidence="7">Phosphorylase b kinase regulatory subunit</fullName>
    </recommendedName>
</protein>
<reference evidence="11" key="3">
    <citation type="submission" date="2022-06" db="UniProtKB">
        <authorList>
            <consortium name="EnsemblMetazoa"/>
        </authorList>
    </citation>
    <scope>IDENTIFICATION</scope>
</reference>
<comment type="function">
    <text evidence="7">Phosphorylase b kinase catalyzes the phosphorylation of serine in certain substrates, including troponin I.</text>
</comment>
<dbReference type="Pfam" id="PF00723">
    <property type="entry name" value="Glyco_hydro_15"/>
    <property type="match status" value="1"/>
</dbReference>
<dbReference type="GO" id="GO:0005964">
    <property type="term" value="C:phosphorylase kinase complex"/>
    <property type="evidence" value="ECO:0007669"/>
    <property type="project" value="TreeGrafter"/>
</dbReference>
<evidence type="ECO:0000256" key="5">
    <source>
        <dbReference type="ARBA" id="ARBA00023277"/>
    </source>
</evidence>
<dbReference type="GO" id="GO:0005977">
    <property type="term" value="P:glycogen metabolic process"/>
    <property type="evidence" value="ECO:0007669"/>
    <property type="project" value="UniProtKB-UniPathway"/>
</dbReference>
<reference evidence="12" key="1">
    <citation type="journal article" date="2020" name="PLoS Negl. Trop. Dis.">
        <title>High-quality nuclear genome for Sarcoptes scabiei-A critical resource for a neglected parasite.</title>
        <authorList>
            <person name="Korhonen P.K."/>
            <person name="Gasser R.B."/>
            <person name="Ma G."/>
            <person name="Wang T."/>
            <person name="Stroehlein A.J."/>
            <person name="Young N.D."/>
            <person name="Ang C.S."/>
            <person name="Fernando D.D."/>
            <person name="Lu H.C."/>
            <person name="Taylor S."/>
            <person name="Reynolds S.L."/>
            <person name="Mofiz E."/>
            <person name="Najaraj S.H."/>
            <person name="Gowda H."/>
            <person name="Madugundu A."/>
            <person name="Renuse S."/>
            <person name="Holt D."/>
            <person name="Pandey A."/>
            <person name="Papenfuss A.T."/>
            <person name="Fischer K."/>
        </authorList>
    </citation>
    <scope>NUCLEOTIDE SEQUENCE [LARGE SCALE GENOMIC DNA]</scope>
</reference>
<dbReference type="SUPFAM" id="SSF48208">
    <property type="entry name" value="Six-hairpin glycosidases"/>
    <property type="match status" value="1"/>
</dbReference>
<evidence type="ECO:0000313" key="11">
    <source>
        <dbReference type="EnsemblMetazoa" id="KAF7493340.1"/>
    </source>
</evidence>
<keyword evidence="6 7" id="KW-0449">Lipoprotein</keyword>
<keyword evidence="7" id="KW-0472">Membrane</keyword>
<dbReference type="Pfam" id="PF19292">
    <property type="entry name" value="KPBB_C"/>
    <property type="match status" value="1"/>
</dbReference>
<dbReference type="PANTHER" id="PTHR10749:SF7">
    <property type="entry name" value="PHOSPHORYLASE B KINASE REGULATORY SUBUNIT ALPHA-RELATED"/>
    <property type="match status" value="1"/>
</dbReference>
<dbReference type="UniPathway" id="UPA00163"/>
<reference evidence="10" key="2">
    <citation type="submission" date="2020-01" db="EMBL/GenBank/DDBJ databases">
        <authorList>
            <person name="Korhonen P.K.K."/>
            <person name="Guangxu M.G."/>
            <person name="Wang T.W."/>
            <person name="Stroehlein A.J.S."/>
            <person name="Young N.D."/>
            <person name="Ang C.-S.A."/>
            <person name="Fernando D.W.F."/>
            <person name="Lu H.L."/>
            <person name="Taylor S.T."/>
            <person name="Ehtesham M.E.M."/>
            <person name="Najaraj S.H.N."/>
            <person name="Harsha G.H.G."/>
            <person name="Madugundu A.M."/>
            <person name="Renuse S.R."/>
            <person name="Holt D.H."/>
            <person name="Pandey A.P."/>
            <person name="Papenfuss A.P."/>
            <person name="Gasser R.B.G."/>
            <person name="Fischer K.F."/>
        </authorList>
    </citation>
    <scope>NUCLEOTIDE SEQUENCE</scope>
    <source>
        <strain evidence="10">SSS_KF_BRIS2020</strain>
    </source>
</reference>
<evidence type="ECO:0000313" key="10">
    <source>
        <dbReference type="EMBL" id="KAF7493340.1"/>
    </source>
</evidence>
<evidence type="ECO:0000256" key="2">
    <source>
        <dbReference type="ARBA" id="ARBA00007128"/>
    </source>
</evidence>
<keyword evidence="7" id="KW-1003">Cell membrane</keyword>
<dbReference type="AlphaFoldDB" id="A0A834RBJ5"/>
<dbReference type="InterPro" id="IPR008928">
    <property type="entry name" value="6-hairpin_glycosidase_sf"/>
</dbReference>
<evidence type="ECO:0000259" key="8">
    <source>
        <dbReference type="Pfam" id="PF00723"/>
    </source>
</evidence>
<dbReference type="EMBL" id="WVUK01000056">
    <property type="protein sequence ID" value="KAF7493340.1"/>
    <property type="molecule type" value="Genomic_DNA"/>
</dbReference>
<evidence type="ECO:0000256" key="3">
    <source>
        <dbReference type="ARBA" id="ARBA00022600"/>
    </source>
</evidence>
<dbReference type="Proteomes" id="UP000070412">
    <property type="component" value="Unassembled WGS sequence"/>
</dbReference>
<evidence type="ECO:0000256" key="4">
    <source>
        <dbReference type="ARBA" id="ARBA00022860"/>
    </source>
</evidence>
<feature type="lipid moiety-binding region" description="S-farnesyl cysteine" evidence="6">
    <location>
        <position position="1166"/>
    </location>
</feature>
<name>A0A834RBJ5_SARSC</name>
<comment type="subcellular location">
    <subcellularLocation>
        <location evidence="7">Cell membrane</location>
        <topology evidence="7">Lipid-anchor</topology>
        <orientation evidence="7">Cytoplasmic side</orientation>
    </subcellularLocation>
</comment>
<feature type="domain" description="Phosphorylase b kinase regulatory subunit alpha/beta C-terminal" evidence="9">
    <location>
        <begin position="909"/>
        <end position="1098"/>
    </location>
</feature>
<sequence length="1169" mass="133447">MRNRSNSGVRLDYYQRFVYKTILDHQNPVTGLLPSLPTNSTLNEHAWVRDNLYSIMAVWALSMAYKKHTDLDEDRAKTYELEQSCVKMMRGLLVAMMQQKNKVEAFKESQSTSDSLHAKYCAATMLPVVGDHEWGHLQLDATSLFLLMLAQMTASGLQIIFNLDEVAFIQNLVFYIESSYCIPDYGIWERGDKTNHGLPELNASSIGMAKAALEALNELDLFGGKGGPSSVIHVLADEIQKCHAFSSIRLENPDLIKTTRNEIISKLKGRYGCKRFLRDGHKTAREDPTRLYYEPWELKAFENIECEWPLFFCYLVIDALFFGDQKMLSEYSELLESILIYGDDEFGLVPEMYAVPAEFVHLECENPHSQQRVPIGNYPFMWAQSLYIVGKLLQEGFIAPSELDPLNRRLSMQKKPDVVVQIVVLAEDEKVKENLQQNDINIQTIDEVAPIIVQSPQTLSHLYSFLGKNKKLGLTGRVSKEVGILSTSKLYSLQDKIFVFTPQNLDRWNFYIVNDTNLLASIFRQSIYLLKSNWRELGRPTMTIILYRQFLENDRVPISIISTLKKVKSGYLNGTRVVMGSVQDFLSTSCINNLSFLSNIEDGEPNQLNPSACTFLEQQLNKILSIPKSPRQPSGKRKISVRSRKSGITGIIKRTRSIQIDTYDPDLVNLRNSYENKIPTTSETSSPLSPPEQEMHHPLAQINHDSIDSTMNIDFDLNHLNKINKLSDLTINEDISDEELVTMYKESDVLEEQADILHYLFYKESLDWETGIMVNDQNMKVRDLLREVYEKSCSEKKWALVRHSAGMLAKQGDDLAKSVADLLVRQKQITIGMPPHNEQAITRPLPAKELRQIIDQAYRHDQSTAMLTQELIIYLSMFIRTEPQLFVEMLRLRIGLIIQVMASELARALKCDALEASDHLLNLSPYEMKTLLHHILSGKEFTIRSARCGRISIVNDRLLSKKSIREENPDTDMMEQDFGFERDRQGQWLRRRRLDGALNRVPSGFYTKVWNLLEKYQGIAIEGRILINQLTKEMTPGELKFALQVEQVLNSIPQPEYRQLIVESLMVLTMVAENLPSIDLGRIINVEQLVHRAKKIFLEDQKLCGGDATLCCARSPQEKMIDCAGAANICQCFYDSAPSGNYGTMIYLIRAITESLDQLPKDSIDCKIS</sequence>
<keyword evidence="3 7" id="KW-0321">Glycogen metabolism</keyword>
<dbReference type="InterPro" id="IPR011613">
    <property type="entry name" value="GH15-like"/>
</dbReference>
<evidence type="ECO:0000259" key="9">
    <source>
        <dbReference type="Pfam" id="PF19292"/>
    </source>
</evidence>
<evidence type="ECO:0000256" key="7">
    <source>
        <dbReference type="RuleBase" id="RU364123"/>
    </source>
</evidence>
<gene>
    <name evidence="10" type="ORF">SSS_7160</name>
</gene>
<proteinExistence type="inferred from homology"/>
<dbReference type="GO" id="GO:0005886">
    <property type="term" value="C:plasma membrane"/>
    <property type="evidence" value="ECO:0007669"/>
    <property type="project" value="UniProtKB-SubCell"/>
</dbReference>
<keyword evidence="12" id="KW-1185">Reference proteome</keyword>
<comment type="pathway">
    <text evidence="1 7">Glycan biosynthesis; glycogen metabolism.</text>
</comment>
<organism evidence="10">
    <name type="scientific">Sarcoptes scabiei</name>
    <name type="common">Itch mite</name>
    <name type="synonym">Acarus scabiei</name>
    <dbReference type="NCBI Taxonomy" id="52283"/>
    <lineage>
        <taxon>Eukaryota</taxon>
        <taxon>Metazoa</taxon>
        <taxon>Ecdysozoa</taxon>
        <taxon>Arthropoda</taxon>
        <taxon>Chelicerata</taxon>
        <taxon>Arachnida</taxon>
        <taxon>Acari</taxon>
        <taxon>Acariformes</taxon>
        <taxon>Sarcoptiformes</taxon>
        <taxon>Astigmata</taxon>
        <taxon>Psoroptidia</taxon>
        <taxon>Sarcoptoidea</taxon>
        <taxon>Sarcoptidae</taxon>
        <taxon>Sarcoptinae</taxon>
        <taxon>Sarcoptes</taxon>
    </lineage>
</organism>
<evidence type="ECO:0000313" key="12">
    <source>
        <dbReference type="Proteomes" id="UP000070412"/>
    </source>
</evidence>
<dbReference type="InterPro" id="IPR012341">
    <property type="entry name" value="6hp_glycosidase-like_sf"/>
</dbReference>
<comment type="PTM">
    <text evidence="6">Although the final Cys may be farnesylated, the terminal tripeptide is probably not removed, and the C-terminus is not methylated.</text>
</comment>
<dbReference type="OrthoDB" id="5971574at2759"/>
<keyword evidence="6 7" id="KW-0636">Prenylation</keyword>
<evidence type="ECO:0000256" key="1">
    <source>
        <dbReference type="ARBA" id="ARBA00005131"/>
    </source>
</evidence>
<dbReference type="InterPro" id="IPR045583">
    <property type="entry name" value="KPBA/B_C"/>
</dbReference>
<dbReference type="PANTHER" id="PTHR10749">
    <property type="entry name" value="PHOSPHORYLASE B KINASE REGULATORY SUBUNIT"/>
    <property type="match status" value="1"/>
</dbReference>
<dbReference type="InterPro" id="IPR008734">
    <property type="entry name" value="PHK_A/B_su"/>
</dbReference>
<feature type="domain" description="GH15-like" evidence="8">
    <location>
        <begin position="8"/>
        <end position="895"/>
    </location>
</feature>
<evidence type="ECO:0000256" key="6">
    <source>
        <dbReference type="PIRSR" id="PIRSR608734-50"/>
    </source>
</evidence>
<keyword evidence="5 7" id="KW-0119">Carbohydrate metabolism</keyword>
<dbReference type="EnsemblMetazoa" id="SSS_7160s_mrna">
    <property type="protein sequence ID" value="KAF7493340.1"/>
    <property type="gene ID" value="SSS_7160"/>
</dbReference>
<keyword evidence="4 7" id="KW-0112">Calmodulin-binding</keyword>
<dbReference type="Gene3D" id="1.50.10.10">
    <property type="match status" value="1"/>
</dbReference>